<feature type="compositionally biased region" description="Low complexity" evidence="2">
    <location>
        <begin position="108"/>
        <end position="139"/>
    </location>
</feature>
<feature type="transmembrane region" description="Helical" evidence="3">
    <location>
        <begin position="243"/>
        <end position="263"/>
    </location>
</feature>
<keyword evidence="3" id="KW-1133">Transmembrane helix</keyword>
<keyword evidence="1" id="KW-0175">Coiled coil</keyword>
<feature type="coiled-coil region" evidence="1">
    <location>
        <begin position="387"/>
        <end position="447"/>
    </location>
</feature>
<evidence type="ECO:0000313" key="4">
    <source>
        <dbReference type="EMBL" id="MDQ7879297.1"/>
    </source>
</evidence>
<accession>A0ABU0Z3X9</accession>
<dbReference type="InterPro" id="IPR025519">
    <property type="entry name" value="DUF4407"/>
</dbReference>
<keyword evidence="3" id="KW-0812">Transmembrane</keyword>
<feature type="region of interest" description="Disordered" evidence="2">
    <location>
        <begin position="108"/>
        <end position="145"/>
    </location>
</feature>
<keyword evidence="5" id="KW-1185">Reference proteome</keyword>
<evidence type="ECO:0000313" key="5">
    <source>
        <dbReference type="Proteomes" id="UP001235133"/>
    </source>
</evidence>
<feature type="compositionally biased region" description="Basic and acidic residues" evidence="2">
    <location>
        <begin position="13"/>
        <end position="35"/>
    </location>
</feature>
<keyword evidence="3" id="KW-0472">Membrane</keyword>
<evidence type="ECO:0000256" key="2">
    <source>
        <dbReference type="SAM" id="MobiDB-lite"/>
    </source>
</evidence>
<feature type="transmembrane region" description="Helical" evidence="3">
    <location>
        <begin position="179"/>
        <end position="197"/>
    </location>
</feature>
<comment type="caution">
    <text evidence="4">The sequence shown here is derived from an EMBL/GenBank/DDBJ whole genome shotgun (WGS) entry which is preliminary data.</text>
</comment>
<evidence type="ECO:0000256" key="1">
    <source>
        <dbReference type="SAM" id="Coils"/>
    </source>
</evidence>
<organism evidence="4 5">
    <name type="scientific">Microbacterium psychrotolerans</name>
    <dbReference type="NCBI Taxonomy" id="3068321"/>
    <lineage>
        <taxon>Bacteria</taxon>
        <taxon>Bacillati</taxon>
        <taxon>Actinomycetota</taxon>
        <taxon>Actinomycetes</taxon>
        <taxon>Micrococcales</taxon>
        <taxon>Microbacteriaceae</taxon>
        <taxon>Microbacterium</taxon>
    </lineage>
</organism>
<feature type="transmembrane region" description="Helical" evidence="3">
    <location>
        <begin position="482"/>
        <end position="503"/>
    </location>
</feature>
<protein>
    <submittedName>
        <fullName evidence="4">DUF4407 domain-containing protein</fullName>
    </submittedName>
</protein>
<feature type="region of interest" description="Disordered" evidence="2">
    <location>
        <begin position="1"/>
        <end position="59"/>
    </location>
</feature>
<evidence type="ECO:0000256" key="3">
    <source>
        <dbReference type="SAM" id="Phobius"/>
    </source>
</evidence>
<sequence>MSFSAHRPGRFGSDGRIEFETDGDRTEDLYLDDVRAQQAAGEPGDARLDADGPEDPYPVTRDLLEDALAMNPTQPVAVVADRAPVADRVVDAEPAATAESTPIGEWGAAAEPEPTAEPAVEAPDAEAAAARAGRSGRSQRAAHRRERGAGWRRVAILGGADGSVLDEVPTETPRFVQMFFVLAGTALVSAISMMFALTTGVRVAAWVAVPLAMVWALIIFNLDRFLTSTMRSTRNVWRLIGLAIPRVIMAAIIGIVVAEPLVLQVFHNDIAREVTATNLVQAQSDQDAVTSGPEKQALDAASERVSALESQAASGVVAGADTTSGATASAQATVDDLTAKLAAQQTVIDQARAIYQCELTGQGAGEVAGCSGVAGEGASSGAAQDQLAAAQSAYDDLAAQLTAAQSDLAAAQAAGTADAGASEAQNKKQAKDELPAAREQYDAALAAYNARAAEVAGGNAGATGLLSQISGLERLSQREPTLLWAHGLIAALFFMIELLPVLVKVLTSYGDPTLYEKADALRRQVALDRVTARSWRERADIAQGGQA</sequence>
<gene>
    <name evidence="4" type="ORF">Q9R08_15005</name>
</gene>
<name>A0ABU0Z3X9_9MICO</name>
<dbReference type="Proteomes" id="UP001235133">
    <property type="component" value="Unassembled WGS sequence"/>
</dbReference>
<dbReference type="Pfam" id="PF14362">
    <property type="entry name" value="DUF4407"/>
    <property type="match status" value="1"/>
</dbReference>
<feature type="transmembrane region" description="Helical" evidence="3">
    <location>
        <begin position="203"/>
        <end position="222"/>
    </location>
</feature>
<dbReference type="RefSeq" id="WP_308868914.1">
    <property type="nucleotide sequence ID" value="NZ_JAVFWO010000004.1"/>
</dbReference>
<reference evidence="4 5" key="1">
    <citation type="submission" date="2023-08" db="EMBL/GenBank/DDBJ databases">
        <title>Microbacterium psychrotolerans sp. nov., a psychrotolerant bacterium isolated from soil in Heilongjiang Province, China.</title>
        <authorList>
            <person name="An P."/>
            <person name="Zhao D."/>
            <person name="Xiang H."/>
        </authorList>
    </citation>
    <scope>NUCLEOTIDE SEQUENCE [LARGE SCALE GENOMIC DNA]</scope>
    <source>
        <strain evidence="4 5">QXD-8</strain>
    </source>
</reference>
<dbReference type="EMBL" id="JAVFWO010000004">
    <property type="protein sequence ID" value="MDQ7879297.1"/>
    <property type="molecule type" value="Genomic_DNA"/>
</dbReference>
<proteinExistence type="predicted"/>